<dbReference type="SMART" id="SM00998">
    <property type="entry name" value="ADSL_C"/>
    <property type="match status" value="1"/>
</dbReference>
<dbReference type="InterPro" id="IPR004769">
    <property type="entry name" value="Pur_lyase"/>
</dbReference>
<evidence type="ECO:0000256" key="6">
    <source>
        <dbReference type="ARBA" id="ARBA00023239"/>
    </source>
</evidence>
<keyword evidence="11" id="KW-0658">Purine biosynthesis</keyword>
<keyword evidence="14" id="KW-1185">Reference proteome</keyword>
<evidence type="ECO:0000259" key="12">
    <source>
        <dbReference type="SMART" id="SM00998"/>
    </source>
</evidence>
<dbReference type="RefSeq" id="WP_353305510.1">
    <property type="nucleotide sequence ID" value="NZ_AP028955.1"/>
</dbReference>
<evidence type="ECO:0000256" key="2">
    <source>
        <dbReference type="ARBA" id="ARBA00004734"/>
    </source>
</evidence>
<comment type="pathway">
    <text evidence="2 11">Purine metabolism; AMP biosynthesis via de novo pathway; AMP from IMP: step 2/2.</text>
</comment>
<comment type="catalytic activity">
    <reaction evidence="9">
        <text>N(6)-(1,2-dicarboxyethyl)-AMP = fumarate + AMP</text>
        <dbReference type="Rhea" id="RHEA:16853"/>
        <dbReference type="ChEBI" id="CHEBI:29806"/>
        <dbReference type="ChEBI" id="CHEBI:57567"/>
        <dbReference type="ChEBI" id="CHEBI:456215"/>
        <dbReference type="EC" id="4.3.2.2"/>
    </reaction>
    <physiologicalReaction direction="left-to-right" evidence="9">
        <dbReference type="Rhea" id="RHEA:16854"/>
    </physiologicalReaction>
</comment>
<dbReference type="GO" id="GO:0016829">
    <property type="term" value="F:lyase activity"/>
    <property type="evidence" value="ECO:0007669"/>
    <property type="project" value="UniProtKB-KW"/>
</dbReference>
<dbReference type="PANTHER" id="PTHR43172">
    <property type="entry name" value="ADENYLOSUCCINATE LYASE"/>
    <property type="match status" value="1"/>
</dbReference>
<dbReference type="PANTHER" id="PTHR43172:SF1">
    <property type="entry name" value="ADENYLOSUCCINATE LYASE"/>
    <property type="match status" value="1"/>
</dbReference>
<feature type="domain" description="Adenylosuccinate lyase C-terminal" evidence="12">
    <location>
        <begin position="349"/>
        <end position="430"/>
    </location>
</feature>
<dbReference type="InterPro" id="IPR020557">
    <property type="entry name" value="Fumarate_lyase_CS"/>
</dbReference>
<dbReference type="PRINTS" id="PR00149">
    <property type="entry name" value="FUMRATELYASE"/>
</dbReference>
<evidence type="ECO:0000256" key="4">
    <source>
        <dbReference type="ARBA" id="ARBA00012339"/>
    </source>
</evidence>
<reference evidence="14" key="1">
    <citation type="journal article" date="2024" name="FEMS Microbiol. Lett.">
        <title>Genomic insights into Spiroplasma endosymbionts that induce male-killing and protective phenotypes in the pea aphid.</title>
        <authorList>
            <person name="Arai H."/>
            <person name="Legeai F."/>
            <person name="Kageyama D."/>
            <person name="Sugio A."/>
            <person name="Simon J.C."/>
        </authorList>
    </citation>
    <scope>NUCLEOTIDE SEQUENCE [LARGE SCALE GENOMIC DNA]</scope>
    <source>
        <strain evidence="14">sAp269</strain>
    </source>
</reference>
<sequence length="433" mass="50414">MIERYETKAMTNIWNIKNRLNLWMNFQIDVCESLQHLNIIPLKDFQLIKKNTKLDIELMNKLELETKHDVVAFTRMLSANLKTESRWIHYGLTSTDMVDSVQNLQIKFSNEIIEKALITLKLKLKELAFKYKNQLVIGRSHGIFGEPTSLGLKFALWYDEINRQLVRLELARKQVEVVKITGAMGNFVHISPKVSEFIAKKWKMEVDSCATQVVQRDRLIFLITQLSSIATTIEKIALEIRLSQRSEVNELLEGFYISQKGSSSMPHKKNPIGSENICGLARLVRSYNSLVYENNLLWYERDISHSSNERIMLPDIYHILDFIINRMTNILDNLVINTSAMANNIAKANELYFSQVVLLAIIKNNPKITREIAYDFIQKCTLEAQNKMINFKDVLINNNINQYLTSEQLNECYNNNIFLINVDYIFKKVFKDK</sequence>
<evidence type="ECO:0000256" key="11">
    <source>
        <dbReference type="RuleBase" id="RU361172"/>
    </source>
</evidence>
<evidence type="ECO:0000256" key="3">
    <source>
        <dbReference type="ARBA" id="ARBA00008273"/>
    </source>
</evidence>
<dbReference type="CDD" id="cd01360">
    <property type="entry name" value="Adenylsuccinate_lyase_1"/>
    <property type="match status" value="1"/>
</dbReference>
<evidence type="ECO:0000256" key="8">
    <source>
        <dbReference type="ARBA" id="ARBA00030717"/>
    </source>
</evidence>
<evidence type="ECO:0000256" key="7">
    <source>
        <dbReference type="ARBA" id="ARBA00024477"/>
    </source>
</evidence>
<dbReference type="EMBL" id="AP028955">
    <property type="protein sequence ID" value="BET38508.1"/>
    <property type="molecule type" value="Genomic_DNA"/>
</dbReference>
<name>A0ABM8JMG1_9MOLU</name>
<proteinExistence type="inferred from homology"/>
<dbReference type="InterPro" id="IPR022761">
    <property type="entry name" value="Fumarate_lyase_N"/>
</dbReference>
<gene>
    <name evidence="13" type="primary">purB</name>
    <name evidence="13" type="ORF">SAP269_10970</name>
</gene>
<dbReference type="InterPro" id="IPR019468">
    <property type="entry name" value="AdenyloSucc_lyase_C"/>
</dbReference>
<dbReference type="Gene3D" id="1.20.200.10">
    <property type="entry name" value="Fumarase/aspartase (Central domain)"/>
    <property type="match status" value="1"/>
</dbReference>
<dbReference type="PROSITE" id="PS00163">
    <property type="entry name" value="FUMARATE_LYASES"/>
    <property type="match status" value="1"/>
</dbReference>
<dbReference type="Pfam" id="PF10397">
    <property type="entry name" value="ADSL_C"/>
    <property type="match status" value="1"/>
</dbReference>
<dbReference type="SUPFAM" id="SSF48557">
    <property type="entry name" value="L-aspartase-like"/>
    <property type="match status" value="1"/>
</dbReference>
<evidence type="ECO:0000256" key="1">
    <source>
        <dbReference type="ARBA" id="ARBA00004706"/>
    </source>
</evidence>
<dbReference type="Pfam" id="PF00206">
    <property type="entry name" value="Lyase_1"/>
    <property type="match status" value="1"/>
</dbReference>
<comment type="similarity">
    <text evidence="3 11">Belongs to the lyase 1 family. Adenylosuccinate lyase subfamily.</text>
</comment>
<dbReference type="Gene3D" id="1.10.275.10">
    <property type="entry name" value="Fumarase/aspartase (N-terminal domain)"/>
    <property type="match status" value="1"/>
</dbReference>
<dbReference type="Proteomes" id="UP001473424">
    <property type="component" value="Chromosome"/>
</dbReference>
<comment type="catalytic activity">
    <reaction evidence="7">
        <text>(2S)-2-[5-amino-1-(5-phospho-beta-D-ribosyl)imidazole-4-carboxamido]succinate = 5-amino-1-(5-phospho-beta-D-ribosyl)imidazole-4-carboxamide + fumarate</text>
        <dbReference type="Rhea" id="RHEA:23920"/>
        <dbReference type="ChEBI" id="CHEBI:29806"/>
        <dbReference type="ChEBI" id="CHEBI:58443"/>
        <dbReference type="ChEBI" id="CHEBI:58475"/>
        <dbReference type="EC" id="4.3.2.2"/>
    </reaction>
    <physiologicalReaction direction="left-to-right" evidence="7">
        <dbReference type="Rhea" id="RHEA:23921"/>
    </physiologicalReaction>
</comment>
<protein>
    <recommendedName>
        <fullName evidence="5 10">Adenylosuccinate lyase</fullName>
        <shortName evidence="11">ASL</shortName>
        <ecNumber evidence="4 10">4.3.2.2</ecNumber>
    </recommendedName>
    <alternativeName>
        <fullName evidence="8 11">Adenylosuccinase</fullName>
    </alternativeName>
</protein>
<accession>A0ABM8JMG1</accession>
<keyword evidence="6 11" id="KW-0456">Lyase</keyword>
<dbReference type="EC" id="4.3.2.2" evidence="4 10"/>
<comment type="pathway">
    <text evidence="1 11">Purine metabolism; IMP biosynthesis via de novo pathway; 5-amino-1-(5-phospho-D-ribosyl)imidazole-4-carboxamide from 5-amino-1-(5-phospho-D-ribosyl)imidazole-4-carboxylate: step 2/2.</text>
</comment>
<dbReference type="InterPro" id="IPR008948">
    <property type="entry name" value="L-Aspartase-like"/>
</dbReference>
<dbReference type="NCBIfam" id="TIGR00928">
    <property type="entry name" value="purB"/>
    <property type="match status" value="1"/>
</dbReference>
<evidence type="ECO:0000256" key="9">
    <source>
        <dbReference type="ARBA" id="ARBA00049115"/>
    </source>
</evidence>
<evidence type="ECO:0000256" key="10">
    <source>
        <dbReference type="NCBIfam" id="TIGR00928"/>
    </source>
</evidence>
<evidence type="ECO:0000313" key="14">
    <source>
        <dbReference type="Proteomes" id="UP001473424"/>
    </source>
</evidence>
<evidence type="ECO:0000256" key="5">
    <source>
        <dbReference type="ARBA" id="ARBA00017058"/>
    </source>
</evidence>
<organism evidence="13 14">
    <name type="scientific">Spiroplasma ixodetis</name>
    <dbReference type="NCBI Taxonomy" id="2141"/>
    <lineage>
        <taxon>Bacteria</taxon>
        <taxon>Bacillati</taxon>
        <taxon>Mycoplasmatota</taxon>
        <taxon>Mollicutes</taxon>
        <taxon>Entomoplasmatales</taxon>
        <taxon>Spiroplasmataceae</taxon>
        <taxon>Spiroplasma</taxon>
    </lineage>
</organism>
<dbReference type="InterPro" id="IPR000362">
    <property type="entry name" value="Fumarate_lyase_fam"/>
</dbReference>
<evidence type="ECO:0000313" key="13">
    <source>
        <dbReference type="EMBL" id="BET38508.1"/>
    </source>
</evidence>
<dbReference type="Gene3D" id="1.10.40.30">
    <property type="entry name" value="Fumarase/aspartase (C-terminal domain)"/>
    <property type="match status" value="1"/>
</dbReference>
<dbReference type="InterPro" id="IPR024083">
    <property type="entry name" value="Fumarase/histidase_N"/>
</dbReference>